<organism evidence="2 3">
    <name type="scientific">Hymenolepis diminuta</name>
    <name type="common">Rat tapeworm</name>
    <dbReference type="NCBI Taxonomy" id="6216"/>
    <lineage>
        <taxon>Eukaryota</taxon>
        <taxon>Metazoa</taxon>
        <taxon>Spiralia</taxon>
        <taxon>Lophotrochozoa</taxon>
        <taxon>Platyhelminthes</taxon>
        <taxon>Cestoda</taxon>
        <taxon>Eucestoda</taxon>
        <taxon>Cyclophyllidea</taxon>
        <taxon>Hymenolepididae</taxon>
        <taxon>Hymenolepis</taxon>
    </lineage>
</organism>
<evidence type="ECO:0000256" key="1">
    <source>
        <dbReference type="SAM" id="Phobius"/>
    </source>
</evidence>
<feature type="non-terminal residue" evidence="2">
    <location>
        <position position="1"/>
    </location>
</feature>
<keyword evidence="1" id="KW-0472">Membrane</keyword>
<gene>
    <name evidence="2" type="ORF">WMSIL1_LOCUS5446</name>
</gene>
<accession>A0A564YDR9</accession>
<proteinExistence type="predicted"/>
<reference evidence="2 3" key="1">
    <citation type="submission" date="2019-07" db="EMBL/GenBank/DDBJ databases">
        <authorList>
            <person name="Jastrzebski P J."/>
            <person name="Paukszto L."/>
            <person name="Jastrzebski P J."/>
        </authorList>
    </citation>
    <scope>NUCLEOTIDE SEQUENCE [LARGE SCALE GENOMIC DNA]</scope>
    <source>
        <strain evidence="2 3">WMS-il1</strain>
    </source>
</reference>
<evidence type="ECO:0000313" key="3">
    <source>
        <dbReference type="Proteomes" id="UP000321570"/>
    </source>
</evidence>
<keyword evidence="1" id="KW-1133">Transmembrane helix</keyword>
<evidence type="ECO:0000313" key="2">
    <source>
        <dbReference type="EMBL" id="VUZ45422.1"/>
    </source>
</evidence>
<protein>
    <submittedName>
        <fullName evidence="2">Uncharacterized protein</fullName>
    </submittedName>
</protein>
<feature type="transmembrane region" description="Helical" evidence="1">
    <location>
        <begin position="6"/>
        <end position="30"/>
    </location>
</feature>
<dbReference type="AlphaFoldDB" id="A0A564YDR9"/>
<name>A0A564YDR9_HYMDI</name>
<keyword evidence="1" id="KW-0812">Transmembrane</keyword>
<dbReference type="EMBL" id="CABIJS010000177">
    <property type="protein sequence ID" value="VUZ45422.1"/>
    <property type="molecule type" value="Genomic_DNA"/>
</dbReference>
<sequence length="57" mass="6241">YVPPLFLSTLFSLSLSLVSILVVASLNAFWSKQFLMFCSTIIVSPYSNSCESVTVSC</sequence>
<keyword evidence="3" id="KW-1185">Reference proteome</keyword>
<dbReference type="Proteomes" id="UP000321570">
    <property type="component" value="Unassembled WGS sequence"/>
</dbReference>